<proteinExistence type="predicted"/>
<gene>
    <name evidence="2" type="ORF">G6F51_014629</name>
</gene>
<name>A0A9P7BYD9_RHIOR</name>
<sequence>MPCLRVTSAMPQPWQPPPKRSSTTPSAETSCTATLPPCEASCGLISFSTTQCTRSTSEAASPGASPLMRGALMLSCRAPAVPATMSISAPSSQPTLLAST</sequence>
<organism evidence="2 3">
    <name type="scientific">Rhizopus oryzae</name>
    <name type="common">Mucormycosis agent</name>
    <name type="synonym">Rhizopus arrhizus var. delemar</name>
    <dbReference type="NCBI Taxonomy" id="64495"/>
    <lineage>
        <taxon>Eukaryota</taxon>
        <taxon>Fungi</taxon>
        <taxon>Fungi incertae sedis</taxon>
        <taxon>Mucoromycota</taxon>
        <taxon>Mucoromycotina</taxon>
        <taxon>Mucoromycetes</taxon>
        <taxon>Mucorales</taxon>
        <taxon>Mucorineae</taxon>
        <taxon>Rhizopodaceae</taxon>
        <taxon>Rhizopus</taxon>
    </lineage>
</organism>
<dbReference type="Proteomes" id="UP000717996">
    <property type="component" value="Unassembled WGS sequence"/>
</dbReference>
<dbReference type="EMBL" id="JAANIT010013211">
    <property type="protein sequence ID" value="KAG1522131.1"/>
    <property type="molecule type" value="Genomic_DNA"/>
</dbReference>
<feature type="region of interest" description="Disordered" evidence="1">
    <location>
        <begin position="1"/>
        <end position="30"/>
    </location>
</feature>
<feature type="compositionally biased region" description="Polar residues" evidence="1">
    <location>
        <begin position="20"/>
        <end position="30"/>
    </location>
</feature>
<evidence type="ECO:0000313" key="2">
    <source>
        <dbReference type="EMBL" id="KAG1522131.1"/>
    </source>
</evidence>
<protein>
    <submittedName>
        <fullName evidence="2">Uncharacterized protein</fullName>
    </submittedName>
</protein>
<evidence type="ECO:0000313" key="3">
    <source>
        <dbReference type="Proteomes" id="UP000717996"/>
    </source>
</evidence>
<dbReference type="AlphaFoldDB" id="A0A9P7BYD9"/>
<evidence type="ECO:0000256" key="1">
    <source>
        <dbReference type="SAM" id="MobiDB-lite"/>
    </source>
</evidence>
<accession>A0A9P7BYD9</accession>
<reference evidence="2" key="1">
    <citation type="journal article" date="2020" name="Microb. Genom.">
        <title>Genetic diversity of clinical and environmental Mucorales isolates obtained from an investigation of mucormycosis cases among solid organ transplant recipients.</title>
        <authorList>
            <person name="Nguyen M.H."/>
            <person name="Kaul D."/>
            <person name="Muto C."/>
            <person name="Cheng S.J."/>
            <person name="Richter R.A."/>
            <person name="Bruno V.M."/>
            <person name="Liu G."/>
            <person name="Beyhan S."/>
            <person name="Sundermann A.J."/>
            <person name="Mounaud S."/>
            <person name="Pasculle A.W."/>
            <person name="Nierman W.C."/>
            <person name="Driscoll E."/>
            <person name="Cumbie R."/>
            <person name="Clancy C.J."/>
            <person name="Dupont C.L."/>
        </authorList>
    </citation>
    <scope>NUCLEOTIDE SEQUENCE</scope>
    <source>
        <strain evidence="2">GL16</strain>
    </source>
</reference>
<comment type="caution">
    <text evidence="2">The sequence shown here is derived from an EMBL/GenBank/DDBJ whole genome shotgun (WGS) entry which is preliminary data.</text>
</comment>